<dbReference type="Proteomes" id="UP001202328">
    <property type="component" value="Unassembled WGS sequence"/>
</dbReference>
<gene>
    <name evidence="1" type="ORF">MKW98_031806</name>
</gene>
<accession>A0AAD4XE62</accession>
<sequence>STWLVKELVEVDGHVTIIDKEGDSWINLWIYDDDDDDTSNSNVNACDGNWIKEAIPMP</sequence>
<evidence type="ECO:0000313" key="2">
    <source>
        <dbReference type="Proteomes" id="UP001202328"/>
    </source>
</evidence>
<comment type="caution">
    <text evidence="1">The sequence shown here is derived from an EMBL/GenBank/DDBJ whole genome shotgun (WGS) entry which is preliminary data.</text>
</comment>
<keyword evidence="2" id="KW-1185">Reference proteome</keyword>
<feature type="non-terminal residue" evidence="1">
    <location>
        <position position="58"/>
    </location>
</feature>
<reference evidence="1" key="1">
    <citation type="submission" date="2022-04" db="EMBL/GenBank/DDBJ databases">
        <title>A functionally conserved STORR gene fusion in Papaver species that diverged 16.8 million years ago.</title>
        <authorList>
            <person name="Catania T."/>
        </authorList>
    </citation>
    <scope>NUCLEOTIDE SEQUENCE</scope>
    <source>
        <strain evidence="1">S-188037</strain>
    </source>
</reference>
<feature type="non-terminal residue" evidence="1">
    <location>
        <position position="1"/>
    </location>
</feature>
<evidence type="ECO:0000313" key="1">
    <source>
        <dbReference type="EMBL" id="KAI3903152.1"/>
    </source>
</evidence>
<organism evidence="1 2">
    <name type="scientific">Papaver atlanticum</name>
    <dbReference type="NCBI Taxonomy" id="357466"/>
    <lineage>
        <taxon>Eukaryota</taxon>
        <taxon>Viridiplantae</taxon>
        <taxon>Streptophyta</taxon>
        <taxon>Embryophyta</taxon>
        <taxon>Tracheophyta</taxon>
        <taxon>Spermatophyta</taxon>
        <taxon>Magnoliopsida</taxon>
        <taxon>Ranunculales</taxon>
        <taxon>Papaveraceae</taxon>
        <taxon>Papaveroideae</taxon>
        <taxon>Papaver</taxon>
    </lineage>
</organism>
<dbReference type="EMBL" id="JAJJMB010011222">
    <property type="protein sequence ID" value="KAI3903152.1"/>
    <property type="molecule type" value="Genomic_DNA"/>
</dbReference>
<name>A0AAD4XE62_9MAGN</name>
<protein>
    <submittedName>
        <fullName evidence="1">Uncharacterized protein</fullName>
    </submittedName>
</protein>
<proteinExistence type="predicted"/>
<dbReference type="AlphaFoldDB" id="A0AAD4XE62"/>